<comment type="caution">
    <text evidence="1">The sequence shown here is derived from an EMBL/GenBank/DDBJ whole genome shotgun (WGS) entry which is preliminary data.</text>
</comment>
<gene>
    <name evidence="1" type="ORF">MILVUS5_LOCUS16359</name>
</gene>
<dbReference type="Proteomes" id="UP001177021">
    <property type="component" value="Unassembled WGS sequence"/>
</dbReference>
<evidence type="ECO:0000313" key="2">
    <source>
        <dbReference type="Proteomes" id="UP001177021"/>
    </source>
</evidence>
<sequence>MDFNTPIRSNTTPLSNPVFKSKLIFLNEWWLMKPQNQCKGLALAGIASMERERMFLSSVIVKRHEPNVVETEDGITIIFRGFINSSRTSQNGFPSDVCRRFSVGFPHNWKNYFVHSSGNECQYVDKVTGFDDSNASSHKKTADETSQEVMEAEDNGNIVSIRLPQPQVGMVDNGENVVSDVNDLHASSHLKTADVASHEAMEAEDKDNIASLRLSQPLLVNVSYNGENRVSDVDDLNASCHKNTAHVISHEPMVAEANVNIGSLRLSQPQVDLINNGENGISIVAAAESRQSLMRVFEFDPIHEQSNVRSPLNPKKLEFEQLSSDRKEKKRIKKKIVEDTSSLCKKVLTRSIAKKSHMMRKRDVKADVKCSSSPVRRSPRVLNYGKKN</sequence>
<evidence type="ECO:0000313" key="1">
    <source>
        <dbReference type="EMBL" id="CAJ2647929.1"/>
    </source>
</evidence>
<name>A0ACB0JS57_TRIPR</name>
<organism evidence="1 2">
    <name type="scientific">Trifolium pratense</name>
    <name type="common">Red clover</name>
    <dbReference type="NCBI Taxonomy" id="57577"/>
    <lineage>
        <taxon>Eukaryota</taxon>
        <taxon>Viridiplantae</taxon>
        <taxon>Streptophyta</taxon>
        <taxon>Embryophyta</taxon>
        <taxon>Tracheophyta</taxon>
        <taxon>Spermatophyta</taxon>
        <taxon>Magnoliopsida</taxon>
        <taxon>eudicotyledons</taxon>
        <taxon>Gunneridae</taxon>
        <taxon>Pentapetalae</taxon>
        <taxon>rosids</taxon>
        <taxon>fabids</taxon>
        <taxon>Fabales</taxon>
        <taxon>Fabaceae</taxon>
        <taxon>Papilionoideae</taxon>
        <taxon>50 kb inversion clade</taxon>
        <taxon>NPAAA clade</taxon>
        <taxon>Hologalegina</taxon>
        <taxon>IRL clade</taxon>
        <taxon>Trifolieae</taxon>
        <taxon>Trifolium</taxon>
    </lineage>
</organism>
<accession>A0ACB0JS57</accession>
<dbReference type="EMBL" id="CASHSV030000109">
    <property type="protein sequence ID" value="CAJ2647929.1"/>
    <property type="molecule type" value="Genomic_DNA"/>
</dbReference>
<keyword evidence="2" id="KW-1185">Reference proteome</keyword>
<proteinExistence type="predicted"/>
<protein>
    <submittedName>
        <fullName evidence="1">Uncharacterized protein</fullName>
    </submittedName>
</protein>
<reference evidence="1" key="1">
    <citation type="submission" date="2023-10" db="EMBL/GenBank/DDBJ databases">
        <authorList>
            <person name="Rodriguez Cubillos JULIANA M."/>
            <person name="De Vega J."/>
        </authorList>
    </citation>
    <scope>NUCLEOTIDE SEQUENCE</scope>
</reference>